<dbReference type="STRING" id="526222.Desal_1425"/>
<keyword evidence="2" id="KW-1185">Reference proteome</keyword>
<dbReference type="Proteomes" id="UP000002601">
    <property type="component" value="Chromosome"/>
</dbReference>
<organism evidence="1 2">
    <name type="scientific">Maridesulfovibrio salexigens (strain ATCC 14822 / DSM 2638 / NCIMB 8403 / VKM B-1763)</name>
    <name type="common">Desulfovibrio salexigens</name>
    <dbReference type="NCBI Taxonomy" id="526222"/>
    <lineage>
        <taxon>Bacteria</taxon>
        <taxon>Pseudomonadati</taxon>
        <taxon>Thermodesulfobacteriota</taxon>
        <taxon>Desulfovibrionia</taxon>
        <taxon>Desulfovibrionales</taxon>
        <taxon>Desulfovibrionaceae</taxon>
        <taxon>Maridesulfovibrio</taxon>
    </lineage>
</organism>
<dbReference type="KEGG" id="dsa:Desal_1425"/>
<protein>
    <submittedName>
        <fullName evidence="1">Uncharacterized protein</fullName>
    </submittedName>
</protein>
<dbReference type="AlphaFoldDB" id="C6BRP7"/>
<dbReference type="EMBL" id="CP001649">
    <property type="protein sequence ID" value="ACS79487.1"/>
    <property type="molecule type" value="Genomic_DNA"/>
</dbReference>
<sequence>MLFSLFRNILKNKHKKFNILPGCIEIIAVKAGDALATVEEIIFK</sequence>
<accession>C6BRP7</accession>
<evidence type="ECO:0000313" key="2">
    <source>
        <dbReference type="Proteomes" id="UP000002601"/>
    </source>
</evidence>
<dbReference type="HOGENOM" id="CLU_3215266_0_0_7"/>
<gene>
    <name evidence="1" type="ordered locus">Desal_1425</name>
</gene>
<name>C6BRP7_MARSD</name>
<reference evidence="1 2" key="1">
    <citation type="submission" date="2009-06" db="EMBL/GenBank/DDBJ databases">
        <title>Complete sequence of Desulfovibrio salexigens DSM 2638.</title>
        <authorList>
            <consortium name="US DOE Joint Genome Institute"/>
            <person name="Lucas S."/>
            <person name="Copeland A."/>
            <person name="Lapidus A."/>
            <person name="Glavina del Rio T."/>
            <person name="Tice H."/>
            <person name="Bruce D."/>
            <person name="Goodwin L."/>
            <person name="Pitluck S."/>
            <person name="Munk A.C."/>
            <person name="Brettin T."/>
            <person name="Detter J.C."/>
            <person name="Han C."/>
            <person name="Tapia R."/>
            <person name="Larimer F."/>
            <person name="Land M."/>
            <person name="Hauser L."/>
            <person name="Kyrpides N."/>
            <person name="Anderson I."/>
            <person name="Wall J.D."/>
            <person name="Arkin A.P."/>
            <person name="Dehal P."/>
            <person name="Chivian D."/>
            <person name="Giles B."/>
            <person name="Hazen T.C."/>
        </authorList>
    </citation>
    <scope>NUCLEOTIDE SEQUENCE [LARGE SCALE GENOMIC DNA]</scope>
    <source>
        <strain evidence="2">ATCC 14822 / DSM 2638 / NCIMB 8403 / VKM B-1763</strain>
    </source>
</reference>
<evidence type="ECO:0000313" key="1">
    <source>
        <dbReference type="EMBL" id="ACS79487.1"/>
    </source>
</evidence>
<proteinExistence type="predicted"/>